<feature type="region of interest" description="Disordered" evidence="1">
    <location>
        <begin position="50"/>
        <end position="80"/>
    </location>
</feature>
<accession>Q751H6</accession>
<keyword evidence="3" id="KW-1185">Reference proteome</keyword>
<dbReference type="HOGENOM" id="CLU_698360_0_0_1"/>
<feature type="compositionally biased region" description="Low complexity" evidence="1">
    <location>
        <begin position="274"/>
        <end position="290"/>
    </location>
</feature>
<feature type="region of interest" description="Disordered" evidence="1">
    <location>
        <begin position="315"/>
        <end position="334"/>
    </location>
</feature>
<feature type="compositionally biased region" description="Low complexity" evidence="1">
    <location>
        <begin position="319"/>
        <end position="329"/>
    </location>
</feature>
<dbReference type="FunCoup" id="Q751H6">
    <property type="interactions" value="112"/>
</dbReference>
<organism evidence="2 3">
    <name type="scientific">Eremothecium gossypii (strain ATCC 10895 / CBS 109.51 / FGSC 9923 / NRRL Y-1056)</name>
    <name type="common">Yeast</name>
    <name type="synonym">Ashbya gossypii</name>
    <dbReference type="NCBI Taxonomy" id="284811"/>
    <lineage>
        <taxon>Eukaryota</taxon>
        <taxon>Fungi</taxon>
        <taxon>Dikarya</taxon>
        <taxon>Ascomycota</taxon>
        <taxon>Saccharomycotina</taxon>
        <taxon>Saccharomycetes</taxon>
        <taxon>Saccharomycetales</taxon>
        <taxon>Saccharomycetaceae</taxon>
        <taxon>Eremothecium</taxon>
    </lineage>
</organism>
<dbReference type="InParanoid" id="Q751H6"/>
<dbReference type="EMBL" id="AE016820">
    <property type="protein sequence ID" value="AAS54221.1"/>
    <property type="molecule type" value="Genomic_DNA"/>
</dbReference>
<dbReference type="Proteomes" id="UP000000591">
    <property type="component" value="Chromosome VII"/>
</dbReference>
<gene>
    <name evidence="2" type="ORF">AGOS_AGL270W</name>
</gene>
<proteinExistence type="predicted"/>
<protein>
    <submittedName>
        <fullName evidence="2">AGL270Wp</fullName>
    </submittedName>
</protein>
<name>Q751H6_EREGS</name>
<evidence type="ECO:0000256" key="1">
    <source>
        <dbReference type="SAM" id="MobiDB-lite"/>
    </source>
</evidence>
<dbReference type="RefSeq" id="NP_986397.1">
    <property type="nucleotide sequence ID" value="NM_211459.1"/>
</dbReference>
<dbReference type="eggNOG" id="ENOG502SBMR">
    <property type="taxonomic scope" value="Eukaryota"/>
</dbReference>
<reference evidence="3" key="2">
    <citation type="journal article" date="2013" name="G3 (Bethesda)">
        <title>Genomes of Ashbya fungi isolated from insects reveal four mating-type loci, numerous translocations, lack of transposons, and distinct gene duplications.</title>
        <authorList>
            <person name="Dietrich F.S."/>
            <person name="Voegeli S."/>
            <person name="Kuo S."/>
            <person name="Philippsen P."/>
        </authorList>
    </citation>
    <scope>GENOME REANNOTATION</scope>
    <source>
        <strain evidence="3">ATCC 10895 / CBS 109.51 / FGSC 9923 / NRRL Y-1056</strain>
    </source>
</reference>
<dbReference type="GeneID" id="4622690"/>
<feature type="region of interest" description="Disordered" evidence="1">
    <location>
        <begin position="262"/>
        <end position="305"/>
    </location>
</feature>
<dbReference type="KEGG" id="ago:AGOS_AGL270W"/>
<evidence type="ECO:0000313" key="3">
    <source>
        <dbReference type="Proteomes" id="UP000000591"/>
    </source>
</evidence>
<feature type="region of interest" description="Disordered" evidence="1">
    <location>
        <begin position="150"/>
        <end position="184"/>
    </location>
</feature>
<sequence>MSTSPRASAIQEVPVVILRTQAGQEKAAQDPAAPALDKHTREAATRLRNFSFPNTGDGTAAAQMPRTAPGGGRQSFSGKHSRVNSLIEKSINMEESQSEALFNHLKAYTIGDAGEQDNSYSRLKTTFWLHSRKSSDESPRMSVLSTQHRNSLFSTGNTEEQSSTGSVSSSSSFRRTNHRRSREYIPLQQLERLSIVDVRPVVGKDDPSARRGSSALANAIARDTSEQIRRNSTGVFASLRDFAAKTGAPTKGRVFAHCPETGDASTPVIDLEPASDTTTPPRTSSPTAVPDSAQSPEPLAYSHVQESPKVPLLAAPAHSSSLRKSLSRSSGEDETLVVGDECYGVPELHKTRSTTSFRSFLDKY</sequence>
<feature type="compositionally biased region" description="Polar residues" evidence="1">
    <location>
        <begin position="150"/>
        <end position="161"/>
    </location>
</feature>
<evidence type="ECO:0000313" key="2">
    <source>
        <dbReference type="EMBL" id="AAS54221.1"/>
    </source>
</evidence>
<reference evidence="2 3" key="1">
    <citation type="journal article" date="2004" name="Science">
        <title>The Ashbya gossypii genome as a tool for mapping the ancient Saccharomyces cerevisiae genome.</title>
        <authorList>
            <person name="Dietrich F.S."/>
            <person name="Voegeli S."/>
            <person name="Brachat S."/>
            <person name="Lerch A."/>
            <person name="Gates K."/>
            <person name="Steiner S."/>
            <person name="Mohr C."/>
            <person name="Pohlmann R."/>
            <person name="Luedi P."/>
            <person name="Choi S."/>
            <person name="Wing R.A."/>
            <person name="Flavier A."/>
            <person name="Gaffney T.D."/>
            <person name="Philippsen P."/>
        </authorList>
    </citation>
    <scope>NUCLEOTIDE SEQUENCE [LARGE SCALE GENOMIC DNA]</scope>
    <source>
        <strain evidence="3">ATCC 10895 / CBS 109.51 / FGSC 9923 / NRRL Y-1056</strain>
    </source>
</reference>
<dbReference type="OrthoDB" id="4066875at2759"/>
<dbReference type="AlphaFoldDB" id="Q751H6"/>
<feature type="compositionally biased region" description="Low complexity" evidence="1">
    <location>
        <begin position="162"/>
        <end position="174"/>
    </location>
</feature>